<dbReference type="EMBL" id="JBHTOH010000091">
    <property type="protein sequence ID" value="MFD1411966.1"/>
    <property type="molecule type" value="Genomic_DNA"/>
</dbReference>
<protein>
    <recommendedName>
        <fullName evidence="4">16S rRNA (cytosine(967)-C(5))-methyltransferase</fullName>
        <ecNumber evidence="4">2.1.1.176</ecNumber>
    </recommendedName>
    <alternativeName>
        <fullName evidence="11">16S rRNA m5C967 methyltransferase</fullName>
    </alternativeName>
    <alternativeName>
        <fullName evidence="12">rRNA (cytosine-C(5)-)-methyltransferase RsmB</fullName>
    </alternativeName>
</protein>
<feature type="binding site" evidence="14">
    <location>
        <position position="313"/>
    </location>
    <ligand>
        <name>S-adenosyl-L-methionine</name>
        <dbReference type="ChEBI" id="CHEBI:59789"/>
    </ligand>
</feature>
<evidence type="ECO:0000256" key="2">
    <source>
        <dbReference type="ARBA" id="ARBA00004496"/>
    </source>
</evidence>
<dbReference type="EC" id="2.1.1.176" evidence="4"/>
<dbReference type="SUPFAM" id="SSF53335">
    <property type="entry name" value="S-adenosyl-L-methionine-dependent methyltransferases"/>
    <property type="match status" value="1"/>
</dbReference>
<dbReference type="InterPro" id="IPR049560">
    <property type="entry name" value="MeTrfase_RsmB-F_NOP2_cat"/>
</dbReference>
<keyword evidence="9 14" id="KW-0949">S-adenosyl-L-methionine</keyword>
<keyword evidence="6" id="KW-0698">rRNA processing</keyword>
<accession>A0ABW4BQ88</accession>
<dbReference type="InterPro" id="IPR006027">
    <property type="entry name" value="NusB_RsmB_TIM44"/>
</dbReference>
<keyword evidence="5" id="KW-0963">Cytoplasm</keyword>
<dbReference type="Pfam" id="PF01029">
    <property type="entry name" value="NusB"/>
    <property type="match status" value="1"/>
</dbReference>
<dbReference type="Pfam" id="PF01189">
    <property type="entry name" value="Methyltr_RsmB-F"/>
    <property type="match status" value="1"/>
</dbReference>
<dbReference type="PRINTS" id="PR02008">
    <property type="entry name" value="RCMTFAMILY"/>
</dbReference>
<dbReference type="NCBIfam" id="NF011494">
    <property type="entry name" value="PRK14902.1"/>
    <property type="match status" value="1"/>
</dbReference>
<evidence type="ECO:0000256" key="4">
    <source>
        <dbReference type="ARBA" id="ARBA00012140"/>
    </source>
</evidence>
<evidence type="ECO:0000256" key="14">
    <source>
        <dbReference type="PROSITE-ProRule" id="PRU01023"/>
    </source>
</evidence>
<dbReference type="SUPFAM" id="SSF48013">
    <property type="entry name" value="NusB-like"/>
    <property type="match status" value="1"/>
</dbReference>
<dbReference type="NCBIfam" id="TIGR00563">
    <property type="entry name" value="rsmB"/>
    <property type="match status" value="1"/>
</dbReference>
<dbReference type="InterPro" id="IPR004573">
    <property type="entry name" value="rRNA_ssu_MeTfrase_B"/>
</dbReference>
<dbReference type="GO" id="GO:0008168">
    <property type="term" value="F:methyltransferase activity"/>
    <property type="evidence" value="ECO:0007669"/>
    <property type="project" value="UniProtKB-KW"/>
</dbReference>
<feature type="binding site" evidence="14">
    <location>
        <position position="332"/>
    </location>
    <ligand>
        <name>S-adenosyl-L-methionine</name>
        <dbReference type="ChEBI" id="CHEBI:59789"/>
    </ligand>
</feature>
<evidence type="ECO:0000256" key="13">
    <source>
        <dbReference type="ARBA" id="ARBA00047283"/>
    </source>
</evidence>
<evidence type="ECO:0000256" key="12">
    <source>
        <dbReference type="ARBA" id="ARBA00031088"/>
    </source>
</evidence>
<evidence type="ECO:0000256" key="7">
    <source>
        <dbReference type="ARBA" id="ARBA00022603"/>
    </source>
</evidence>
<feature type="domain" description="SAM-dependent MTase RsmB/NOP-type" evidence="15">
    <location>
        <begin position="170"/>
        <end position="446"/>
    </location>
</feature>
<evidence type="ECO:0000256" key="11">
    <source>
        <dbReference type="ARBA" id="ARBA00030399"/>
    </source>
</evidence>
<keyword evidence="10 14" id="KW-0694">RNA-binding</keyword>
<dbReference type="Proteomes" id="UP001597191">
    <property type="component" value="Unassembled WGS sequence"/>
</dbReference>
<comment type="subcellular location">
    <subcellularLocation>
        <location evidence="2">Cytoplasm</location>
    </subcellularLocation>
</comment>
<organism evidence="16 17">
    <name type="scientific">Lapidilactobacillus gannanensis</name>
    <dbReference type="NCBI Taxonomy" id="2486002"/>
    <lineage>
        <taxon>Bacteria</taxon>
        <taxon>Bacillati</taxon>
        <taxon>Bacillota</taxon>
        <taxon>Bacilli</taxon>
        <taxon>Lactobacillales</taxon>
        <taxon>Lactobacillaceae</taxon>
        <taxon>Lapidilactobacillus</taxon>
    </lineage>
</organism>
<proteinExistence type="inferred from homology"/>
<evidence type="ECO:0000256" key="3">
    <source>
        <dbReference type="ARBA" id="ARBA00007494"/>
    </source>
</evidence>
<comment type="similarity">
    <text evidence="3 14">Belongs to the class I-like SAM-binding methyltransferase superfamily. RsmB/NOP family.</text>
</comment>
<evidence type="ECO:0000256" key="6">
    <source>
        <dbReference type="ARBA" id="ARBA00022552"/>
    </source>
</evidence>
<evidence type="ECO:0000313" key="17">
    <source>
        <dbReference type="Proteomes" id="UP001597191"/>
    </source>
</evidence>
<reference evidence="17" key="1">
    <citation type="journal article" date="2019" name="Int. J. Syst. Evol. Microbiol.">
        <title>The Global Catalogue of Microorganisms (GCM) 10K type strain sequencing project: providing services to taxonomists for standard genome sequencing and annotation.</title>
        <authorList>
            <consortium name="The Broad Institute Genomics Platform"/>
            <consortium name="The Broad Institute Genome Sequencing Center for Infectious Disease"/>
            <person name="Wu L."/>
            <person name="Ma J."/>
        </authorList>
    </citation>
    <scope>NUCLEOTIDE SEQUENCE [LARGE SCALE GENOMIC DNA]</scope>
    <source>
        <strain evidence="17">CCM 8937</strain>
    </source>
</reference>
<dbReference type="PANTHER" id="PTHR22807:SF53">
    <property type="entry name" value="RIBOSOMAL RNA SMALL SUBUNIT METHYLTRANSFERASE B-RELATED"/>
    <property type="match status" value="1"/>
</dbReference>
<dbReference type="PANTHER" id="PTHR22807">
    <property type="entry name" value="NOP2 YEAST -RELATED NOL1/NOP2/FMU SUN DOMAIN-CONTAINING"/>
    <property type="match status" value="1"/>
</dbReference>
<dbReference type="RefSeq" id="WP_125649135.1">
    <property type="nucleotide sequence ID" value="NZ_JBHTOH010000091.1"/>
</dbReference>
<evidence type="ECO:0000256" key="5">
    <source>
        <dbReference type="ARBA" id="ARBA00022490"/>
    </source>
</evidence>
<dbReference type="InterPro" id="IPR054728">
    <property type="entry name" value="RsmB-like_ferredoxin"/>
</dbReference>
<dbReference type="Pfam" id="PF22458">
    <property type="entry name" value="RsmF-B_ferredox"/>
    <property type="match status" value="1"/>
</dbReference>
<evidence type="ECO:0000256" key="10">
    <source>
        <dbReference type="ARBA" id="ARBA00022884"/>
    </source>
</evidence>
<evidence type="ECO:0000256" key="8">
    <source>
        <dbReference type="ARBA" id="ARBA00022679"/>
    </source>
</evidence>
<sequence length="447" mass="49633">MAKQTTRALTVNLLENIINKQQYANLELNQVLNREHLSLVDQKLVTRLLYGTIQWQLRLDYNWQQFAKHPEQLPLWVQVDLRVALYQFLFLDKIPAHAIFNEATAIAKKRDGGRYANLVNAILRQVQRHGEADYTTISDPIQRLSITGSVPLWLTQRLVEQYGLARCEQLFAVINQPPFASIRVNTVKTDRATLLAELLPDHPTLTESPLSQAGLRAEGGNFAQDPAFAAGEFTVQDESSMLVAPSLQVKSNQVVLDACAAPGGKTTHIAEYLDPHSGGHVVALDIHQHKLDLIRRNAERLGVSNRIQTKLLDARQVDTAYPDASFDRILVDAPCSGLGLLRRKPEIRYAKTAEQIAGLPKVQAAILAAVAPKLKVGGLLVYSTCTIIAAENQDVVAQFLENQPNFEAVPVAAAQALNWTGDQKNFQLLMDDENSDGFFIACLKRIQ</sequence>
<dbReference type="Gene3D" id="3.30.70.1170">
    <property type="entry name" value="Sun protein, domain 3"/>
    <property type="match status" value="1"/>
</dbReference>
<dbReference type="CDD" id="cd02440">
    <property type="entry name" value="AdoMet_MTases"/>
    <property type="match status" value="1"/>
</dbReference>
<comment type="catalytic activity">
    <reaction evidence="13">
        <text>cytidine(967) in 16S rRNA + S-adenosyl-L-methionine = 5-methylcytidine(967) in 16S rRNA + S-adenosyl-L-homocysteine + H(+)</text>
        <dbReference type="Rhea" id="RHEA:42748"/>
        <dbReference type="Rhea" id="RHEA-COMP:10219"/>
        <dbReference type="Rhea" id="RHEA-COMP:10220"/>
        <dbReference type="ChEBI" id="CHEBI:15378"/>
        <dbReference type="ChEBI" id="CHEBI:57856"/>
        <dbReference type="ChEBI" id="CHEBI:59789"/>
        <dbReference type="ChEBI" id="CHEBI:74483"/>
        <dbReference type="ChEBI" id="CHEBI:82748"/>
        <dbReference type="EC" id="2.1.1.176"/>
    </reaction>
</comment>
<feature type="binding site" evidence="14">
    <location>
        <begin position="259"/>
        <end position="265"/>
    </location>
    <ligand>
        <name>S-adenosyl-L-methionine</name>
        <dbReference type="ChEBI" id="CHEBI:59789"/>
    </ligand>
</feature>
<keyword evidence="17" id="KW-1185">Reference proteome</keyword>
<comment type="function">
    <text evidence="1">Specifically methylates the cytosine at position 967 (m5C967) of 16S rRNA.</text>
</comment>
<dbReference type="Gene3D" id="3.40.50.150">
    <property type="entry name" value="Vaccinia Virus protein VP39"/>
    <property type="match status" value="1"/>
</dbReference>
<dbReference type="PROSITE" id="PS01153">
    <property type="entry name" value="NOL1_NOP2_SUN"/>
    <property type="match status" value="1"/>
</dbReference>
<keyword evidence="7 14" id="KW-0489">Methyltransferase</keyword>
<keyword evidence="8 14" id="KW-0808">Transferase</keyword>
<dbReference type="PROSITE" id="PS51686">
    <property type="entry name" value="SAM_MT_RSMB_NOP"/>
    <property type="match status" value="1"/>
</dbReference>
<evidence type="ECO:0000256" key="9">
    <source>
        <dbReference type="ARBA" id="ARBA00022691"/>
    </source>
</evidence>
<dbReference type="InterPro" id="IPR035926">
    <property type="entry name" value="NusB-like_sf"/>
</dbReference>
<dbReference type="InterPro" id="IPR029063">
    <property type="entry name" value="SAM-dependent_MTases_sf"/>
</dbReference>
<evidence type="ECO:0000256" key="1">
    <source>
        <dbReference type="ARBA" id="ARBA00002724"/>
    </source>
</evidence>
<dbReference type="GO" id="GO:0032259">
    <property type="term" value="P:methylation"/>
    <property type="evidence" value="ECO:0007669"/>
    <property type="project" value="UniProtKB-KW"/>
</dbReference>
<dbReference type="InterPro" id="IPR018314">
    <property type="entry name" value="RsmB/NOL1/NOP2-like_CS"/>
</dbReference>
<feature type="binding site" evidence="14">
    <location>
        <position position="285"/>
    </location>
    <ligand>
        <name>S-adenosyl-L-methionine</name>
        <dbReference type="ChEBI" id="CHEBI:59789"/>
    </ligand>
</feature>
<comment type="caution">
    <text evidence="16">The sequence shown here is derived from an EMBL/GenBank/DDBJ whole genome shotgun (WGS) entry which is preliminary data.</text>
</comment>
<feature type="active site" description="Nucleophile" evidence="14">
    <location>
        <position position="385"/>
    </location>
</feature>
<gene>
    <name evidence="16" type="primary">rsmB</name>
    <name evidence="16" type="ORF">ACFQ4R_10290</name>
</gene>
<dbReference type="InterPro" id="IPR001678">
    <property type="entry name" value="MeTrfase_RsmB-F_NOP2_dom"/>
</dbReference>
<dbReference type="InterPro" id="IPR023267">
    <property type="entry name" value="RCMT"/>
</dbReference>
<evidence type="ECO:0000313" key="16">
    <source>
        <dbReference type="EMBL" id="MFD1411966.1"/>
    </source>
</evidence>
<evidence type="ECO:0000259" key="15">
    <source>
        <dbReference type="PROSITE" id="PS51686"/>
    </source>
</evidence>
<name>A0ABW4BQ88_9LACO</name>
<dbReference type="Gene3D" id="1.10.940.10">
    <property type="entry name" value="NusB-like"/>
    <property type="match status" value="1"/>
</dbReference>